<name>A0A9J6P6D6_9CLOT</name>
<dbReference type="InterPro" id="IPR030660">
    <property type="entry name" value="ABC_branched_ATPase_LivF/BraG"/>
</dbReference>
<dbReference type="PROSITE" id="PS50893">
    <property type="entry name" value="ABC_TRANSPORTER_2"/>
    <property type="match status" value="1"/>
</dbReference>
<dbReference type="AlphaFoldDB" id="A0A9J6P6D6"/>
<keyword evidence="4 7" id="KW-0067">ATP-binding</keyword>
<dbReference type="Gene3D" id="3.40.50.300">
    <property type="entry name" value="P-loop containing nucleotide triphosphate hydrolases"/>
    <property type="match status" value="1"/>
</dbReference>
<dbReference type="InterPro" id="IPR052156">
    <property type="entry name" value="BCAA_Transport_ATP-bd_LivF"/>
</dbReference>
<dbReference type="PANTHER" id="PTHR43820:SF4">
    <property type="entry name" value="HIGH-AFFINITY BRANCHED-CHAIN AMINO ACID TRANSPORT ATP-BINDING PROTEIN LIVF"/>
    <property type="match status" value="1"/>
</dbReference>
<dbReference type="RefSeq" id="WP_250861569.1">
    <property type="nucleotide sequence ID" value="NZ_JAGSOJ010000006.1"/>
</dbReference>
<proteinExistence type="inferred from homology"/>
<protein>
    <submittedName>
        <fullName evidence="7">ABC transporter ATP-binding protein</fullName>
    </submittedName>
</protein>
<dbReference type="PANTHER" id="PTHR43820">
    <property type="entry name" value="HIGH-AFFINITY BRANCHED-CHAIN AMINO ACID TRANSPORT ATP-BINDING PROTEIN LIVF"/>
    <property type="match status" value="1"/>
</dbReference>
<gene>
    <name evidence="7" type="ORF">KDK92_22040</name>
</gene>
<dbReference type="GO" id="GO:0005524">
    <property type="term" value="F:ATP binding"/>
    <property type="evidence" value="ECO:0007669"/>
    <property type="project" value="UniProtKB-KW"/>
</dbReference>
<evidence type="ECO:0000313" key="7">
    <source>
        <dbReference type="EMBL" id="MCM1992402.1"/>
    </source>
</evidence>
<dbReference type="Pfam" id="PF00005">
    <property type="entry name" value="ABC_tran"/>
    <property type="match status" value="1"/>
</dbReference>
<comment type="caution">
    <text evidence="7">The sequence shown here is derived from an EMBL/GenBank/DDBJ whole genome shotgun (WGS) entry which is preliminary data.</text>
</comment>
<reference evidence="7" key="2">
    <citation type="submission" date="2021-04" db="EMBL/GenBank/DDBJ databases">
        <authorList>
            <person name="Dong X."/>
        </authorList>
    </citation>
    <scope>NUCLEOTIDE SEQUENCE</scope>
    <source>
        <strain evidence="7">ZWT</strain>
    </source>
</reference>
<evidence type="ECO:0000313" key="8">
    <source>
        <dbReference type="Proteomes" id="UP001056429"/>
    </source>
</evidence>
<dbReference type="InterPro" id="IPR027417">
    <property type="entry name" value="P-loop_NTPase"/>
</dbReference>
<dbReference type="CDD" id="cd03224">
    <property type="entry name" value="ABC_TM1139_LivF_branched"/>
    <property type="match status" value="1"/>
</dbReference>
<evidence type="ECO:0000256" key="1">
    <source>
        <dbReference type="ARBA" id="ARBA00005417"/>
    </source>
</evidence>
<reference evidence="7" key="1">
    <citation type="journal article" date="2021" name="mSystems">
        <title>Bacteria and Archaea Synergistically Convert Glycine Betaine to Biogenic Methane in the Formosa Cold Seep of the South China Sea.</title>
        <authorList>
            <person name="Li L."/>
            <person name="Zhang W."/>
            <person name="Zhang S."/>
            <person name="Song L."/>
            <person name="Sun Q."/>
            <person name="Zhang H."/>
            <person name="Xiang H."/>
            <person name="Dong X."/>
        </authorList>
    </citation>
    <scope>NUCLEOTIDE SEQUENCE</scope>
    <source>
        <strain evidence="7">ZWT</strain>
    </source>
</reference>
<evidence type="ECO:0000259" key="6">
    <source>
        <dbReference type="PROSITE" id="PS50893"/>
    </source>
</evidence>
<dbReference type="EMBL" id="JAGSOJ010000006">
    <property type="protein sequence ID" value="MCM1992402.1"/>
    <property type="molecule type" value="Genomic_DNA"/>
</dbReference>
<dbReference type="InterPro" id="IPR003439">
    <property type="entry name" value="ABC_transporter-like_ATP-bd"/>
</dbReference>
<evidence type="ECO:0000256" key="2">
    <source>
        <dbReference type="ARBA" id="ARBA00022448"/>
    </source>
</evidence>
<dbReference type="PROSITE" id="PS00211">
    <property type="entry name" value="ABC_TRANSPORTER_1"/>
    <property type="match status" value="1"/>
</dbReference>
<feature type="domain" description="ABC transporter" evidence="6">
    <location>
        <begin position="2"/>
        <end position="233"/>
    </location>
</feature>
<accession>A0A9J6P6D6</accession>
<evidence type="ECO:0000256" key="4">
    <source>
        <dbReference type="ARBA" id="ARBA00022840"/>
    </source>
</evidence>
<dbReference type="GO" id="GO:0015658">
    <property type="term" value="F:branched-chain amino acid transmembrane transporter activity"/>
    <property type="evidence" value="ECO:0007669"/>
    <property type="project" value="InterPro"/>
</dbReference>
<keyword evidence="5" id="KW-0029">Amino-acid transport</keyword>
<keyword evidence="2" id="KW-0813">Transport</keyword>
<dbReference type="Proteomes" id="UP001056429">
    <property type="component" value="Unassembled WGS sequence"/>
</dbReference>
<dbReference type="GO" id="GO:0015807">
    <property type="term" value="P:L-amino acid transport"/>
    <property type="evidence" value="ECO:0007669"/>
    <property type="project" value="TreeGrafter"/>
</dbReference>
<keyword evidence="8" id="KW-1185">Reference proteome</keyword>
<dbReference type="SUPFAM" id="SSF52540">
    <property type="entry name" value="P-loop containing nucleoside triphosphate hydrolases"/>
    <property type="match status" value="1"/>
</dbReference>
<dbReference type="PIRSF" id="PIRSF039137">
    <property type="entry name" value="ABC_branched_ATPase"/>
    <property type="match status" value="1"/>
</dbReference>
<dbReference type="InterPro" id="IPR017871">
    <property type="entry name" value="ABC_transporter-like_CS"/>
</dbReference>
<comment type="similarity">
    <text evidence="1">Belongs to the ABC transporter superfamily.</text>
</comment>
<evidence type="ECO:0000256" key="3">
    <source>
        <dbReference type="ARBA" id="ARBA00022741"/>
    </source>
</evidence>
<organism evidence="7 8">
    <name type="scientific">Oceanirhabdus seepicola</name>
    <dbReference type="NCBI Taxonomy" id="2828781"/>
    <lineage>
        <taxon>Bacteria</taxon>
        <taxon>Bacillati</taxon>
        <taxon>Bacillota</taxon>
        <taxon>Clostridia</taxon>
        <taxon>Eubacteriales</taxon>
        <taxon>Clostridiaceae</taxon>
        <taxon>Oceanirhabdus</taxon>
    </lineage>
</organism>
<evidence type="ECO:0000256" key="5">
    <source>
        <dbReference type="ARBA" id="ARBA00022970"/>
    </source>
</evidence>
<sequence length="233" mass="25439">MLQVKGLRVNYGAVEAVKGIDIQIKKNNIVSILGANGAGKTSTLHAISGLVKKTSGKIIFDGQDITDSSVEEIVRLGIIQCPEGRRVFPKFTVEENLRIGAYSRKGQNIKKELQTVYELFPRLFERKKQIAGTLSGGEQQMLAIGRGLMATPKLFILDEPSLGLAPKIVEEIFETIKTIRDEGVTILLVEQNAMCAMNISDYVYALEVGKVAVQGTASELLQNEQVKNAYLGG</sequence>
<dbReference type="GO" id="GO:0016887">
    <property type="term" value="F:ATP hydrolysis activity"/>
    <property type="evidence" value="ECO:0007669"/>
    <property type="project" value="InterPro"/>
</dbReference>
<dbReference type="SMART" id="SM00382">
    <property type="entry name" value="AAA"/>
    <property type="match status" value="1"/>
</dbReference>
<dbReference type="InterPro" id="IPR003593">
    <property type="entry name" value="AAA+_ATPase"/>
</dbReference>
<keyword evidence="3" id="KW-0547">Nucleotide-binding</keyword>